<reference evidence="1 2" key="2">
    <citation type="journal article" date="2011" name="Stand. Genomic Sci.">
        <title>Complete genome sequence of Leadbetterella byssophila type strain (4M15).</title>
        <authorList>
            <person name="Abt B."/>
            <person name="Teshima H."/>
            <person name="Lucas S."/>
            <person name="Lapidus A."/>
            <person name="Del Rio T.G."/>
            <person name="Nolan M."/>
            <person name="Tice H."/>
            <person name="Cheng J.F."/>
            <person name="Pitluck S."/>
            <person name="Liolios K."/>
            <person name="Pagani I."/>
            <person name="Ivanova N."/>
            <person name="Mavromatis K."/>
            <person name="Pati A."/>
            <person name="Tapia R."/>
            <person name="Han C."/>
            <person name="Goodwin L."/>
            <person name="Chen A."/>
            <person name="Palaniappan K."/>
            <person name="Land M."/>
            <person name="Hauser L."/>
            <person name="Chang Y.J."/>
            <person name="Jeffries C.D."/>
            <person name="Rohde M."/>
            <person name="Goker M."/>
            <person name="Tindall B.J."/>
            <person name="Detter J.C."/>
            <person name="Woyke T."/>
            <person name="Bristow J."/>
            <person name="Eisen J.A."/>
            <person name="Markowitz V."/>
            <person name="Hugenholtz P."/>
            <person name="Klenk H.P."/>
            <person name="Kyrpides N.C."/>
        </authorList>
    </citation>
    <scope>NUCLEOTIDE SEQUENCE [LARGE SCALE GENOMIC DNA]</scope>
    <source>
        <strain evidence="2">DSM 17132 / JCM 16389 / KACC 11308 / NBRC 106382 / 4M15</strain>
    </source>
</reference>
<proteinExistence type="predicted"/>
<dbReference type="RefSeq" id="WP_013409151.1">
    <property type="nucleotide sequence ID" value="NC_014655.1"/>
</dbReference>
<dbReference type="OrthoDB" id="291972at2"/>
<dbReference type="eggNOG" id="COG2963">
    <property type="taxonomic scope" value="Bacteria"/>
</dbReference>
<dbReference type="HOGENOM" id="CLU_027402_36_5_10"/>
<name>E4RXP7_LEAB4</name>
<sequence>MKRERRKFSADFKAKVALEAIKERSTVLQISSKFKISPAQVTKWKHEFLE</sequence>
<evidence type="ECO:0000313" key="2">
    <source>
        <dbReference type="Proteomes" id="UP000007435"/>
    </source>
</evidence>
<dbReference type="EMBL" id="CP002305">
    <property type="protein sequence ID" value="ADQ18111.1"/>
    <property type="molecule type" value="Genomic_DNA"/>
</dbReference>
<dbReference type="GO" id="GO:0004803">
    <property type="term" value="F:transposase activity"/>
    <property type="evidence" value="ECO:0007669"/>
    <property type="project" value="InterPro"/>
</dbReference>
<dbReference type="AlphaFoldDB" id="E4RXP7"/>
<dbReference type="KEGG" id="lby:Lbys_2445"/>
<dbReference type="GO" id="GO:0006313">
    <property type="term" value="P:DNA transposition"/>
    <property type="evidence" value="ECO:0007669"/>
    <property type="project" value="InterPro"/>
</dbReference>
<dbReference type="InterPro" id="IPR002514">
    <property type="entry name" value="Transposase_8"/>
</dbReference>
<keyword evidence="2" id="KW-1185">Reference proteome</keyword>
<dbReference type="GO" id="GO:0043565">
    <property type="term" value="F:sequence-specific DNA binding"/>
    <property type="evidence" value="ECO:0007669"/>
    <property type="project" value="InterPro"/>
</dbReference>
<dbReference type="SUPFAM" id="SSF48295">
    <property type="entry name" value="TrpR-like"/>
    <property type="match status" value="1"/>
</dbReference>
<dbReference type="Gene3D" id="1.10.10.10">
    <property type="entry name" value="Winged helix-like DNA-binding domain superfamily/Winged helix DNA-binding domain"/>
    <property type="match status" value="1"/>
</dbReference>
<dbReference type="Pfam" id="PF01527">
    <property type="entry name" value="HTH_Tnp_1"/>
    <property type="match status" value="1"/>
</dbReference>
<accession>E4RXP7</accession>
<dbReference type="Proteomes" id="UP000007435">
    <property type="component" value="Chromosome"/>
</dbReference>
<dbReference type="STRING" id="649349.Lbys_2445"/>
<gene>
    <name evidence="1" type="ordered locus">Lbys_2445</name>
</gene>
<dbReference type="InterPro" id="IPR036388">
    <property type="entry name" value="WH-like_DNA-bd_sf"/>
</dbReference>
<reference key="1">
    <citation type="submission" date="2010-11" db="EMBL/GenBank/DDBJ databases">
        <title>The complete genome of Leadbetterella byssophila DSM 17132.</title>
        <authorList>
            <consortium name="US DOE Joint Genome Institute (JGI-PGF)"/>
            <person name="Lucas S."/>
            <person name="Copeland A."/>
            <person name="Lapidus A."/>
            <person name="Glavina del Rio T."/>
            <person name="Dalin E."/>
            <person name="Tice H."/>
            <person name="Bruce D."/>
            <person name="Goodwin L."/>
            <person name="Pitluck S."/>
            <person name="Kyrpides N."/>
            <person name="Mavromatis K."/>
            <person name="Ivanova N."/>
            <person name="Teshima H."/>
            <person name="Brettin T."/>
            <person name="Detter J.C."/>
            <person name="Han C."/>
            <person name="Tapia R."/>
            <person name="Land M."/>
            <person name="Hauser L."/>
            <person name="Markowitz V."/>
            <person name="Cheng J.-F."/>
            <person name="Hugenholtz P."/>
            <person name="Woyke T."/>
            <person name="Wu D."/>
            <person name="Tindall B."/>
            <person name="Pomrenke H.G."/>
            <person name="Brambilla E."/>
            <person name="Klenk H.-P."/>
            <person name="Eisen J.A."/>
        </authorList>
    </citation>
    <scope>NUCLEOTIDE SEQUENCE [LARGE SCALE GENOMIC DNA]</scope>
    <source>
        <strain>DSM 17132</strain>
    </source>
</reference>
<organism evidence="1 2">
    <name type="scientific">Leadbetterella byssophila (strain DSM 17132 / JCM 16389 / KACC 11308 / NBRC 106382 / 4M15)</name>
    <dbReference type="NCBI Taxonomy" id="649349"/>
    <lineage>
        <taxon>Bacteria</taxon>
        <taxon>Pseudomonadati</taxon>
        <taxon>Bacteroidota</taxon>
        <taxon>Cytophagia</taxon>
        <taxon>Cytophagales</taxon>
        <taxon>Leadbetterellaceae</taxon>
        <taxon>Leadbetterella</taxon>
    </lineage>
</organism>
<dbReference type="InterPro" id="IPR010921">
    <property type="entry name" value="Trp_repressor/repl_initiator"/>
</dbReference>
<protein>
    <submittedName>
        <fullName evidence="1">Transposase IS3/IS911 family protein</fullName>
    </submittedName>
</protein>
<evidence type="ECO:0000313" key="1">
    <source>
        <dbReference type="EMBL" id="ADQ18111.1"/>
    </source>
</evidence>